<dbReference type="EMBL" id="QTSX02006593">
    <property type="protein sequence ID" value="KAJ9052840.1"/>
    <property type="molecule type" value="Genomic_DNA"/>
</dbReference>
<name>A0ACC2RS64_9FUNG</name>
<protein>
    <submittedName>
        <fullName evidence="1">Uncharacterized protein</fullName>
    </submittedName>
</protein>
<gene>
    <name evidence="1" type="ORF">DSO57_1030074</name>
</gene>
<dbReference type="Proteomes" id="UP001165960">
    <property type="component" value="Unassembled WGS sequence"/>
</dbReference>
<comment type="caution">
    <text evidence="1">The sequence shown here is derived from an EMBL/GenBank/DDBJ whole genome shotgun (WGS) entry which is preliminary data.</text>
</comment>
<sequence>MNCLLALIVSAVAANQPENPHVVCINACYYTPEIYHGGQEKIIACYQACGEKYLSKPVTYTLTPSIPTPNTTTVYPTASINTTTAHPTASINTTTAHPTASLNTTIPTTYSTASLNTSISDVLPTANVTEIDTLIPTSTTPKATSKVSATTTSNDGSKSAISVILVAASAGFLYMC</sequence>
<organism evidence="1 2">
    <name type="scientific">Entomophthora muscae</name>
    <dbReference type="NCBI Taxonomy" id="34485"/>
    <lineage>
        <taxon>Eukaryota</taxon>
        <taxon>Fungi</taxon>
        <taxon>Fungi incertae sedis</taxon>
        <taxon>Zoopagomycota</taxon>
        <taxon>Entomophthoromycotina</taxon>
        <taxon>Entomophthoromycetes</taxon>
        <taxon>Entomophthorales</taxon>
        <taxon>Entomophthoraceae</taxon>
        <taxon>Entomophthora</taxon>
    </lineage>
</organism>
<evidence type="ECO:0000313" key="2">
    <source>
        <dbReference type="Proteomes" id="UP001165960"/>
    </source>
</evidence>
<accession>A0ACC2RS64</accession>
<keyword evidence="2" id="KW-1185">Reference proteome</keyword>
<evidence type="ECO:0000313" key="1">
    <source>
        <dbReference type="EMBL" id="KAJ9052840.1"/>
    </source>
</evidence>
<reference evidence="1" key="1">
    <citation type="submission" date="2022-04" db="EMBL/GenBank/DDBJ databases">
        <title>Genome of the entomopathogenic fungus Entomophthora muscae.</title>
        <authorList>
            <person name="Elya C."/>
            <person name="Lovett B.R."/>
            <person name="Lee E."/>
            <person name="Macias A.M."/>
            <person name="Hajek A.E."/>
            <person name="De Bivort B.L."/>
            <person name="Kasson M.T."/>
            <person name="De Fine Licht H.H."/>
            <person name="Stajich J.E."/>
        </authorList>
    </citation>
    <scope>NUCLEOTIDE SEQUENCE</scope>
    <source>
        <strain evidence="1">Berkeley</strain>
    </source>
</reference>
<proteinExistence type="predicted"/>